<evidence type="ECO:0000313" key="4">
    <source>
        <dbReference type="EMBL" id="GLR49563.1"/>
    </source>
</evidence>
<dbReference type="Proteomes" id="UP001156702">
    <property type="component" value="Unassembled WGS sequence"/>
</dbReference>
<proteinExistence type="predicted"/>
<accession>A0ABQ5ZF93</accession>
<gene>
    <name evidence="4" type="ORF">GCM10007923_07680</name>
</gene>
<dbReference type="EMBL" id="BSOP01000005">
    <property type="protein sequence ID" value="GLR49563.1"/>
    <property type="molecule type" value="Genomic_DNA"/>
</dbReference>
<feature type="domain" description="Class II aldolase/adducin N-terminal" evidence="3">
    <location>
        <begin position="1"/>
        <end position="183"/>
    </location>
</feature>
<evidence type="ECO:0000313" key="5">
    <source>
        <dbReference type="Proteomes" id="UP001156702"/>
    </source>
</evidence>
<dbReference type="Pfam" id="PF00596">
    <property type="entry name" value="Aldolase_II"/>
    <property type="match status" value="1"/>
</dbReference>
<reference evidence="5" key="1">
    <citation type="journal article" date="2019" name="Int. J. Syst. Evol. Microbiol.">
        <title>The Global Catalogue of Microorganisms (GCM) 10K type strain sequencing project: providing services to taxonomists for standard genome sequencing and annotation.</title>
        <authorList>
            <consortium name="The Broad Institute Genomics Platform"/>
            <consortium name="The Broad Institute Genome Sequencing Center for Infectious Disease"/>
            <person name="Wu L."/>
            <person name="Ma J."/>
        </authorList>
    </citation>
    <scope>NUCLEOTIDE SEQUENCE [LARGE SCALE GENOMIC DNA]</scope>
    <source>
        <strain evidence="5">NBRC 102122</strain>
    </source>
</reference>
<keyword evidence="2" id="KW-0456">Lyase</keyword>
<evidence type="ECO:0000256" key="2">
    <source>
        <dbReference type="ARBA" id="ARBA00023239"/>
    </source>
</evidence>
<comment type="caution">
    <text evidence="4">The sequence shown here is derived from an EMBL/GenBank/DDBJ whole genome shotgun (WGS) entry which is preliminary data.</text>
</comment>
<dbReference type="InterPro" id="IPR050197">
    <property type="entry name" value="Aldolase_class_II_sugar_metab"/>
</dbReference>
<dbReference type="SUPFAM" id="SSF53639">
    <property type="entry name" value="AraD/HMP-PK domain-like"/>
    <property type="match status" value="1"/>
</dbReference>
<sequence length="227" mass="24670">MELVHANRILAHEAVLDAFGHVSIRGAKTGYHISRSRSPELVALDDIQHYDADSKIIGSDTRGGYLERIIHGAIYRVRPDVRAICHFHSPAIMPFCVTGRPWVPVTHVGATVGMNVPLWDEQAAFGDTDMLVSTREQGASLAIALGQHSAVLLRNHGAVVVGGSIRELVMRSIQLCRNADVLLQSLAIGEPRALTPGEVALSGAKNLDPRVLERVWDYHLSRAGLNA</sequence>
<name>A0ABQ5ZF93_9HYPH</name>
<organism evidence="4 5">
    <name type="scientific">Shinella yambaruensis</name>
    <dbReference type="NCBI Taxonomy" id="415996"/>
    <lineage>
        <taxon>Bacteria</taxon>
        <taxon>Pseudomonadati</taxon>
        <taxon>Pseudomonadota</taxon>
        <taxon>Alphaproteobacteria</taxon>
        <taxon>Hyphomicrobiales</taxon>
        <taxon>Rhizobiaceae</taxon>
        <taxon>Shinella</taxon>
    </lineage>
</organism>
<dbReference type="SMART" id="SM01007">
    <property type="entry name" value="Aldolase_II"/>
    <property type="match status" value="1"/>
</dbReference>
<keyword evidence="5" id="KW-1185">Reference proteome</keyword>
<dbReference type="PANTHER" id="PTHR22789:SF0">
    <property type="entry name" value="3-OXO-TETRONATE 4-PHOSPHATE DECARBOXYLASE-RELATED"/>
    <property type="match status" value="1"/>
</dbReference>
<dbReference type="InterPro" id="IPR001303">
    <property type="entry name" value="Aldolase_II/adducin_N"/>
</dbReference>
<dbReference type="Gene3D" id="3.40.225.10">
    <property type="entry name" value="Class II aldolase/adducin N-terminal domain"/>
    <property type="match status" value="1"/>
</dbReference>
<evidence type="ECO:0000256" key="1">
    <source>
        <dbReference type="ARBA" id="ARBA00022723"/>
    </source>
</evidence>
<dbReference type="InterPro" id="IPR036409">
    <property type="entry name" value="Aldolase_II/adducin_N_sf"/>
</dbReference>
<evidence type="ECO:0000259" key="3">
    <source>
        <dbReference type="SMART" id="SM01007"/>
    </source>
</evidence>
<protein>
    <recommendedName>
        <fullName evidence="3">Class II aldolase/adducin N-terminal domain-containing protein</fullName>
    </recommendedName>
</protein>
<keyword evidence="1" id="KW-0479">Metal-binding</keyword>
<dbReference type="PANTHER" id="PTHR22789">
    <property type="entry name" value="FUCULOSE PHOSPHATE ALDOLASE"/>
    <property type="match status" value="1"/>
</dbReference>